<dbReference type="RefSeq" id="XP_022834568.1">
    <property type="nucleotide sequence ID" value="XM_022978800.1"/>
</dbReference>
<dbReference type="PANTHER" id="PTHR37162:SF1">
    <property type="entry name" value="BED-TYPE DOMAIN-CONTAINING PROTEIN"/>
    <property type="match status" value="1"/>
</dbReference>
<gene>
    <name evidence="2" type="primary">LOC111362226</name>
</gene>
<dbReference type="AlphaFoldDB" id="A0A9J7J4D9"/>
<keyword evidence="1" id="KW-1185">Reference proteome</keyword>
<evidence type="ECO:0000313" key="1">
    <source>
        <dbReference type="Proteomes" id="UP000301870"/>
    </source>
</evidence>
<dbReference type="PANTHER" id="PTHR37162">
    <property type="entry name" value="HAT FAMILY DIMERISATION DOMAINCONTAINING PROTEIN-RELATED"/>
    <property type="match status" value="1"/>
</dbReference>
<organism evidence="1 2">
    <name type="scientific">Spodoptera litura</name>
    <name type="common">Asian cotton leafworm</name>
    <dbReference type="NCBI Taxonomy" id="69820"/>
    <lineage>
        <taxon>Eukaryota</taxon>
        <taxon>Metazoa</taxon>
        <taxon>Ecdysozoa</taxon>
        <taxon>Arthropoda</taxon>
        <taxon>Hexapoda</taxon>
        <taxon>Insecta</taxon>
        <taxon>Pterygota</taxon>
        <taxon>Neoptera</taxon>
        <taxon>Endopterygota</taxon>
        <taxon>Lepidoptera</taxon>
        <taxon>Glossata</taxon>
        <taxon>Ditrysia</taxon>
        <taxon>Noctuoidea</taxon>
        <taxon>Noctuidae</taxon>
        <taxon>Amphipyrinae</taxon>
        <taxon>Spodoptera</taxon>
    </lineage>
</organism>
<sequence>MSHFVTSSKYLFYYLISDWISPDVTDCTLATCKYCRISLKAHKKALLKHALTEKPKKAIALDKSAKSCKLLPMVYKPVLSDKTKTAEIKIAAFIAEHTSVMTVDHLIELLPQLDPSSDALKNLRLHRTKCSMIIKNVLGPTLLSDLIEEIGESPYSIIIDESTDLSTQKVLCIMVRFYSNKNNDIVTTFYRLIKLRECDAKTVYDAIKDQLTRDGLKIENMVGIGVDGANVMVGKHNSVTALLKSELPDIVIVKCVSHSLHLCAENAAKLLPRQLEFLVREAHNWFSYSPKRLEKYRDLFEAMNDSRSPKKIQGLSGTRWLER</sequence>
<evidence type="ECO:0000313" key="2">
    <source>
        <dbReference type="RefSeq" id="XP_022834568.1"/>
    </source>
</evidence>
<protein>
    <submittedName>
        <fullName evidence="2">Uncharacterized protein LOC111362226</fullName>
    </submittedName>
</protein>
<accession>A0A9J7J4D9</accession>
<reference evidence="2" key="1">
    <citation type="submission" date="2025-08" db="UniProtKB">
        <authorList>
            <consortium name="RefSeq"/>
        </authorList>
    </citation>
    <scope>IDENTIFICATION</scope>
    <source>
        <strain evidence="2">Ishihara</strain>
        <tissue evidence="2">Whole body</tissue>
    </source>
</reference>
<dbReference type="SUPFAM" id="SSF53098">
    <property type="entry name" value="Ribonuclease H-like"/>
    <property type="match status" value="1"/>
</dbReference>
<dbReference type="InterPro" id="IPR012337">
    <property type="entry name" value="RNaseH-like_sf"/>
</dbReference>
<dbReference type="KEGG" id="sliu:111362226"/>
<dbReference type="OrthoDB" id="10023262at2759"/>
<name>A0A9J7J4D9_SPOLT</name>
<proteinExistence type="predicted"/>
<dbReference type="GeneID" id="111362226"/>
<dbReference type="Proteomes" id="UP000301870">
    <property type="component" value="Unplaced"/>
</dbReference>